<accession>A0A9P4M6J6</accession>
<feature type="compositionally biased region" description="Basic and acidic residues" evidence="1">
    <location>
        <begin position="630"/>
        <end position="708"/>
    </location>
</feature>
<name>A0A9P4M6J6_9PEZI</name>
<evidence type="ECO:0000313" key="3">
    <source>
        <dbReference type="Proteomes" id="UP000799772"/>
    </source>
</evidence>
<evidence type="ECO:0000313" key="2">
    <source>
        <dbReference type="EMBL" id="KAF2098950.1"/>
    </source>
</evidence>
<dbReference type="InterPro" id="IPR024527">
    <property type="entry name" value="Eisosome1"/>
</dbReference>
<feature type="compositionally biased region" description="Basic and acidic residues" evidence="1">
    <location>
        <begin position="785"/>
        <end position="799"/>
    </location>
</feature>
<feature type="region of interest" description="Disordered" evidence="1">
    <location>
        <begin position="294"/>
        <end position="319"/>
    </location>
</feature>
<dbReference type="OrthoDB" id="4070583at2759"/>
<dbReference type="Proteomes" id="UP000799772">
    <property type="component" value="Unassembled WGS sequence"/>
</dbReference>
<feature type="region of interest" description="Disordered" evidence="1">
    <location>
        <begin position="25"/>
        <end position="54"/>
    </location>
</feature>
<feature type="compositionally biased region" description="Low complexity" evidence="1">
    <location>
        <begin position="864"/>
        <end position="915"/>
    </location>
</feature>
<feature type="compositionally biased region" description="Basic and acidic residues" evidence="1">
    <location>
        <begin position="580"/>
        <end position="616"/>
    </location>
</feature>
<dbReference type="EMBL" id="ML978126">
    <property type="protein sequence ID" value="KAF2098950.1"/>
    <property type="molecule type" value="Genomic_DNA"/>
</dbReference>
<feature type="region of interest" description="Disordered" evidence="1">
    <location>
        <begin position="474"/>
        <end position="504"/>
    </location>
</feature>
<reference evidence="2" key="1">
    <citation type="journal article" date="2020" name="Stud. Mycol.">
        <title>101 Dothideomycetes genomes: a test case for predicting lifestyles and emergence of pathogens.</title>
        <authorList>
            <person name="Haridas S."/>
            <person name="Albert R."/>
            <person name="Binder M."/>
            <person name="Bloem J."/>
            <person name="Labutti K."/>
            <person name="Salamov A."/>
            <person name="Andreopoulos B."/>
            <person name="Baker S."/>
            <person name="Barry K."/>
            <person name="Bills G."/>
            <person name="Bluhm B."/>
            <person name="Cannon C."/>
            <person name="Castanera R."/>
            <person name="Culley D."/>
            <person name="Daum C."/>
            <person name="Ezra D."/>
            <person name="Gonzalez J."/>
            <person name="Henrissat B."/>
            <person name="Kuo A."/>
            <person name="Liang C."/>
            <person name="Lipzen A."/>
            <person name="Lutzoni F."/>
            <person name="Magnuson J."/>
            <person name="Mondo S."/>
            <person name="Nolan M."/>
            <person name="Ohm R."/>
            <person name="Pangilinan J."/>
            <person name="Park H.-J."/>
            <person name="Ramirez L."/>
            <person name="Alfaro M."/>
            <person name="Sun H."/>
            <person name="Tritt A."/>
            <person name="Yoshinaga Y."/>
            <person name="Zwiers L.-H."/>
            <person name="Turgeon B."/>
            <person name="Goodwin S."/>
            <person name="Spatafora J."/>
            <person name="Crous P."/>
            <person name="Grigoriev I."/>
        </authorList>
    </citation>
    <scope>NUCLEOTIDE SEQUENCE</scope>
    <source>
        <strain evidence="2">CBS 133067</strain>
    </source>
</reference>
<dbReference type="PANTHER" id="PTHR28298:SF1">
    <property type="entry name" value="EISOSOME PROTEIN 1"/>
    <property type="match status" value="1"/>
</dbReference>
<evidence type="ECO:0000256" key="1">
    <source>
        <dbReference type="SAM" id="MobiDB-lite"/>
    </source>
</evidence>
<comment type="caution">
    <text evidence="2">The sequence shown here is derived from an EMBL/GenBank/DDBJ whole genome shotgun (WGS) entry which is preliminary data.</text>
</comment>
<feature type="region of interest" description="Disordered" evidence="1">
    <location>
        <begin position="580"/>
        <end position="1005"/>
    </location>
</feature>
<dbReference type="AlphaFoldDB" id="A0A9P4M6J6"/>
<evidence type="ECO:0008006" key="4">
    <source>
        <dbReference type="Google" id="ProtNLM"/>
    </source>
</evidence>
<feature type="compositionally biased region" description="Basic and acidic residues" evidence="1">
    <location>
        <begin position="850"/>
        <end position="859"/>
    </location>
</feature>
<dbReference type="GO" id="GO:0070941">
    <property type="term" value="P:eisosome assembly"/>
    <property type="evidence" value="ECO:0007669"/>
    <property type="project" value="TreeGrafter"/>
</dbReference>
<organism evidence="2 3">
    <name type="scientific">Rhizodiscina lignyota</name>
    <dbReference type="NCBI Taxonomy" id="1504668"/>
    <lineage>
        <taxon>Eukaryota</taxon>
        <taxon>Fungi</taxon>
        <taxon>Dikarya</taxon>
        <taxon>Ascomycota</taxon>
        <taxon>Pezizomycotina</taxon>
        <taxon>Dothideomycetes</taxon>
        <taxon>Pleosporomycetidae</taxon>
        <taxon>Aulographales</taxon>
        <taxon>Rhizodiscinaceae</taxon>
        <taxon>Rhizodiscina</taxon>
    </lineage>
</organism>
<proteinExistence type="predicted"/>
<protein>
    <recommendedName>
        <fullName evidence="4">Eisosome protein 1</fullName>
    </recommendedName>
</protein>
<feature type="compositionally biased region" description="Basic and acidic residues" evidence="1">
    <location>
        <begin position="921"/>
        <end position="940"/>
    </location>
</feature>
<dbReference type="PANTHER" id="PTHR28298">
    <property type="entry name" value="EISOSOME PROTEIN 1"/>
    <property type="match status" value="1"/>
</dbReference>
<feature type="compositionally biased region" description="Basic and acidic residues" evidence="1">
    <location>
        <begin position="988"/>
        <end position="1005"/>
    </location>
</feature>
<sequence length="1005" mass="109479">MYCLHPQLFPTREVDMNQLRAAVFGSHNGTPTASPPIEHPATQPSLARDDSATTTGAPVDVIEEELEQSANMATDTEDKPATLTGEEVEGLQAAQNQGHSIACPDPSVHQQQEAATKLQEQASKAALYVTTSNQEKIINVRDVNPLGPDGKLSSAGAATSLRYASQTELPAFPSSGSINAAHSHSAANLANTNQKPFEHWKPDASHSAGKAALLAHDNQKPFEHWKPDLSEAGSKAAILAHRGTPKVNIWMPEASDHGNSAAHIAMAKKGLAPKIDYGSTEDGRRRALIAATGAVRTSNSRKRANSTPTPRHSAPSLSGAMAVTGRRKVEEMDANKWDSDAMQAARIQHLHMSRAMYTEHPPVEQFDKEEEAHQAALKASAISMAKKMYDMQQSRIEEAAGLGAARASRIAGTSPLTQDNLKTAAMQQLSLQEAAQRLAEERLAKMKPDDTTALREYYGYKSPPRSPRIRNKLSIRGRKRSNSDGVTMAPPTDRWADSDDEEQSRRIRNQMSLFRDQVQEVDVKKRQKDRAALIAAAEKKVHAQMHDLDEKVFNDTGKMSPAMIEEWENKSRLRLEKKLEEERVERQQSREGGAKSEKIHIGGGKYMDKAEIESIARKRVHPTLLEIGEQAERQRKKDREMAAEKEEKRKEARLEKEKSNEKREEEKRARAEEKNASRVEKEAEKSKRKEEMRLVKEEKRRSKDKDYMRPTAADSHPPDEPAETRAGAIVASEDTIPAVTSIPLSELPPAVAPILPPTDPETPAPPPDGLNAVEPTATDAATATEEPKPKTSSGDESKKTPPSALTSPPGSPTRADGSRGLKGFLNKFKRKSKAAPGEIKGFSGGHRLSRAKEEQDRENTNGNATSATPPIASPTTAPTTAPDTTAKAPGAFGTGMTTTGDADAIHSPSISSVSSLEPDAGLDRTIEEEDAPRGRQRLEAPKTVAAPVHAEGSDLSATQTNTTHEEFEEARDQFDEGLAPPQPAFTSKKSESGSPHRDSKFFEGL</sequence>
<gene>
    <name evidence="2" type="ORF">NA57DRAFT_76183</name>
</gene>
<keyword evidence="3" id="KW-1185">Reference proteome</keyword>
<dbReference type="Pfam" id="PF12757">
    <property type="entry name" value="Eisosome1"/>
    <property type="match status" value="1"/>
</dbReference>
<feature type="compositionally biased region" description="Pro residues" evidence="1">
    <location>
        <begin position="750"/>
        <end position="768"/>
    </location>
</feature>